<dbReference type="Pfam" id="PF11193">
    <property type="entry name" value="DUF2812"/>
    <property type="match status" value="1"/>
</dbReference>
<dbReference type="EMBL" id="VSSQ01000795">
    <property type="protein sequence ID" value="MPM01422.1"/>
    <property type="molecule type" value="Genomic_DNA"/>
</dbReference>
<evidence type="ECO:0000313" key="2">
    <source>
        <dbReference type="EMBL" id="MPM01422.1"/>
    </source>
</evidence>
<name>A0A644WCF4_9ZZZZ</name>
<keyword evidence="1" id="KW-0472">Membrane</keyword>
<keyword evidence="1" id="KW-0812">Transmembrane</keyword>
<protein>
    <recommendedName>
        <fullName evidence="3">DUF2812 domain-containing protein</fullName>
    </recommendedName>
</protein>
<accession>A0A644WCF4</accession>
<evidence type="ECO:0000256" key="1">
    <source>
        <dbReference type="SAM" id="Phobius"/>
    </source>
</evidence>
<keyword evidence="1" id="KW-1133">Transmembrane helix</keyword>
<evidence type="ECO:0008006" key="3">
    <source>
        <dbReference type="Google" id="ProtNLM"/>
    </source>
</evidence>
<comment type="caution">
    <text evidence="2">The sequence shown here is derived from an EMBL/GenBank/DDBJ whole genome shotgun (WGS) entry which is preliminary data.</text>
</comment>
<dbReference type="InterPro" id="IPR021359">
    <property type="entry name" value="DUF2812"/>
</dbReference>
<sequence>MKRTLYKWFWAWQFEKEETWLNALSAKGLQLCDAGFCRYTFEDGLPGEYIYRLELLDHFPSHPESAQYLRFIEETGAQHVGSLHRWVYFRRRAEEGDFDLFSDLASRLAHLRRLLLLIGAVTAATLVNAATRLMIWFSARTGANLTVAIPLLGLSGLLVWGLVPVVLTYRRLKRLNYLQE</sequence>
<proteinExistence type="predicted"/>
<dbReference type="AlphaFoldDB" id="A0A644WCF4"/>
<gene>
    <name evidence="2" type="ORF">SDC9_47662</name>
</gene>
<feature type="transmembrane region" description="Helical" evidence="1">
    <location>
        <begin position="147"/>
        <end position="169"/>
    </location>
</feature>
<organism evidence="2">
    <name type="scientific">bioreactor metagenome</name>
    <dbReference type="NCBI Taxonomy" id="1076179"/>
    <lineage>
        <taxon>unclassified sequences</taxon>
        <taxon>metagenomes</taxon>
        <taxon>ecological metagenomes</taxon>
    </lineage>
</organism>
<reference evidence="2" key="1">
    <citation type="submission" date="2019-08" db="EMBL/GenBank/DDBJ databases">
        <authorList>
            <person name="Kucharzyk K."/>
            <person name="Murdoch R.W."/>
            <person name="Higgins S."/>
            <person name="Loffler F."/>
        </authorList>
    </citation>
    <scope>NUCLEOTIDE SEQUENCE</scope>
</reference>
<feature type="transmembrane region" description="Helical" evidence="1">
    <location>
        <begin position="114"/>
        <end position="135"/>
    </location>
</feature>